<feature type="transmembrane region" description="Helical" evidence="1">
    <location>
        <begin position="49"/>
        <end position="71"/>
    </location>
</feature>
<dbReference type="InterPro" id="IPR036927">
    <property type="entry name" value="Cyt_c_oxase-like_su1_sf"/>
</dbReference>
<proteinExistence type="predicted"/>
<keyword evidence="1" id="KW-1133">Transmembrane helix</keyword>
<feature type="transmembrane region" description="Helical" evidence="1">
    <location>
        <begin position="388"/>
        <end position="406"/>
    </location>
</feature>
<dbReference type="EMBL" id="FRCY01000002">
    <property type="protein sequence ID" value="SHM63811.1"/>
    <property type="molecule type" value="Genomic_DNA"/>
</dbReference>
<feature type="transmembrane region" description="Helical" evidence="1">
    <location>
        <begin position="216"/>
        <end position="238"/>
    </location>
</feature>
<feature type="transmembrane region" description="Helical" evidence="1">
    <location>
        <begin position="14"/>
        <end position="37"/>
    </location>
</feature>
<accession>A0A1M7KEX3</accession>
<feature type="transmembrane region" description="Helical" evidence="1">
    <location>
        <begin position="83"/>
        <end position="101"/>
    </location>
</feature>
<evidence type="ECO:0000313" key="2">
    <source>
        <dbReference type="EMBL" id="SHM63811.1"/>
    </source>
</evidence>
<feature type="transmembrane region" description="Helical" evidence="1">
    <location>
        <begin position="316"/>
        <end position="337"/>
    </location>
</feature>
<keyword evidence="1" id="KW-0812">Transmembrane</keyword>
<evidence type="ECO:0008006" key="4">
    <source>
        <dbReference type="Google" id="ProtNLM"/>
    </source>
</evidence>
<keyword evidence="1" id="KW-0472">Membrane</keyword>
<keyword evidence="3" id="KW-1185">Reference proteome</keyword>
<organism evidence="2 3">
    <name type="scientific">Cyclobacterium lianum</name>
    <dbReference type="NCBI Taxonomy" id="388280"/>
    <lineage>
        <taxon>Bacteria</taxon>
        <taxon>Pseudomonadati</taxon>
        <taxon>Bacteroidota</taxon>
        <taxon>Cytophagia</taxon>
        <taxon>Cytophagales</taxon>
        <taxon>Cyclobacteriaceae</taxon>
        <taxon>Cyclobacterium</taxon>
    </lineage>
</organism>
<feature type="transmembrane region" description="Helical" evidence="1">
    <location>
        <begin position="349"/>
        <end position="368"/>
    </location>
</feature>
<feature type="transmembrane region" description="Helical" evidence="1">
    <location>
        <begin position="141"/>
        <end position="161"/>
    </location>
</feature>
<feature type="transmembrane region" description="Helical" evidence="1">
    <location>
        <begin position="181"/>
        <end position="204"/>
    </location>
</feature>
<sequence>MVGYNVNPNRMKKFWILLSFSNFFIAALFGLLLRAAFVWEINWIVYRNILHAHSHLAMLGWVYMGIFALFCHHFIPTSTSRRYSRLFWVTQISVIGMMISFPLQGYAAVSISFATLHILASYVFCYRVWKDQQIAFPAVRKLVYCALVFLVLSTFGVWLLGPLAVTGGRNTALYQVAIQHYLHFQFHGWFTFAILAIFLNSLLGQRWEINNRVFSWFFYLFTSATVLSFGLVLFWAYGTPAFQWVNNLGILLQLASIGIFLTISRDGIRMYFNRSSYILNLIFRFGLLFLLSKIVIHSVSIFPEMADAATTLRPLMMGFVHLTVLGFVSSFLLGFISQTGHISADSNQFLMALILFLSGIVFTEVLLFSQGLSYWMQWGQLPYYHEMLFVFSAMLPLSILVIVFQVKNINAEITKMNTVKNTYN</sequence>
<reference evidence="2 3" key="1">
    <citation type="submission" date="2016-11" db="EMBL/GenBank/DDBJ databases">
        <authorList>
            <person name="Jaros S."/>
            <person name="Januszkiewicz K."/>
            <person name="Wedrychowicz H."/>
        </authorList>
    </citation>
    <scope>NUCLEOTIDE SEQUENCE [LARGE SCALE GENOMIC DNA]</scope>
    <source>
        <strain evidence="2 3">CGMCC 1.6102</strain>
    </source>
</reference>
<feature type="transmembrane region" description="Helical" evidence="1">
    <location>
        <begin position="276"/>
        <end position="296"/>
    </location>
</feature>
<dbReference type="Gene3D" id="1.20.210.10">
    <property type="entry name" value="Cytochrome c oxidase-like, subunit I domain"/>
    <property type="match status" value="1"/>
</dbReference>
<dbReference type="Proteomes" id="UP000184513">
    <property type="component" value="Unassembled WGS sequence"/>
</dbReference>
<evidence type="ECO:0000256" key="1">
    <source>
        <dbReference type="SAM" id="Phobius"/>
    </source>
</evidence>
<evidence type="ECO:0000313" key="3">
    <source>
        <dbReference type="Proteomes" id="UP000184513"/>
    </source>
</evidence>
<gene>
    <name evidence="2" type="ORF">SAMN04488057_102422</name>
</gene>
<dbReference type="STRING" id="388280.SAMN04488057_102422"/>
<feature type="transmembrane region" description="Helical" evidence="1">
    <location>
        <begin position="244"/>
        <end position="264"/>
    </location>
</feature>
<name>A0A1M7KEX3_9BACT</name>
<protein>
    <recommendedName>
        <fullName evidence="4">Cytochrome C and Quinol oxidase polypeptide I</fullName>
    </recommendedName>
</protein>
<dbReference type="AlphaFoldDB" id="A0A1M7KEX3"/>
<feature type="transmembrane region" description="Helical" evidence="1">
    <location>
        <begin position="107"/>
        <end position="129"/>
    </location>
</feature>
<dbReference type="SUPFAM" id="SSF81442">
    <property type="entry name" value="Cytochrome c oxidase subunit I-like"/>
    <property type="match status" value="1"/>
</dbReference>